<name>A0A5C3MY65_9AGAM</name>
<keyword evidence="3" id="KW-1185">Reference proteome</keyword>
<dbReference type="AlphaFoldDB" id="A0A5C3MY65"/>
<organism evidence="2 3">
    <name type="scientific">Heliocybe sulcata</name>
    <dbReference type="NCBI Taxonomy" id="5364"/>
    <lineage>
        <taxon>Eukaryota</taxon>
        <taxon>Fungi</taxon>
        <taxon>Dikarya</taxon>
        <taxon>Basidiomycota</taxon>
        <taxon>Agaricomycotina</taxon>
        <taxon>Agaricomycetes</taxon>
        <taxon>Gloeophyllales</taxon>
        <taxon>Gloeophyllaceae</taxon>
        <taxon>Heliocybe</taxon>
    </lineage>
</organism>
<sequence length="228" mass="24533">MSPYTRPTHASSPQIGNMPHRSATVLEPQTMNMPSPSSSSGFPADVREPIVYFPTPPYSGAEQGGSRYGGDAAHCDIDSRRRYTENAGAVFRNQPYGATDPQEYHSYPPQPSGGFYLSPLSPSYNPRSSDTSVPVINGCPHTSYGVNDLQPHNYEGNPASWNATAPYYVPPEPQNNTYLGVTSSPPIHGYGQGDPYNRTSIESRARPTPTVSARPGSSPSSVCCCVIC</sequence>
<protein>
    <submittedName>
        <fullName evidence="2">Uncharacterized protein</fullName>
    </submittedName>
</protein>
<evidence type="ECO:0000256" key="1">
    <source>
        <dbReference type="SAM" id="MobiDB-lite"/>
    </source>
</evidence>
<feature type="region of interest" description="Disordered" evidence="1">
    <location>
        <begin position="1"/>
        <end position="48"/>
    </location>
</feature>
<proteinExistence type="predicted"/>
<dbReference type="EMBL" id="ML213517">
    <property type="protein sequence ID" value="TFK49106.1"/>
    <property type="molecule type" value="Genomic_DNA"/>
</dbReference>
<gene>
    <name evidence="2" type="ORF">OE88DRAFT_468016</name>
</gene>
<evidence type="ECO:0000313" key="3">
    <source>
        <dbReference type="Proteomes" id="UP000305948"/>
    </source>
</evidence>
<dbReference type="Proteomes" id="UP000305948">
    <property type="component" value="Unassembled WGS sequence"/>
</dbReference>
<reference evidence="2 3" key="1">
    <citation type="journal article" date="2019" name="Nat. Ecol. Evol.">
        <title>Megaphylogeny resolves global patterns of mushroom evolution.</title>
        <authorList>
            <person name="Varga T."/>
            <person name="Krizsan K."/>
            <person name="Foldi C."/>
            <person name="Dima B."/>
            <person name="Sanchez-Garcia M."/>
            <person name="Sanchez-Ramirez S."/>
            <person name="Szollosi G.J."/>
            <person name="Szarkandi J.G."/>
            <person name="Papp V."/>
            <person name="Albert L."/>
            <person name="Andreopoulos W."/>
            <person name="Angelini C."/>
            <person name="Antonin V."/>
            <person name="Barry K.W."/>
            <person name="Bougher N.L."/>
            <person name="Buchanan P."/>
            <person name="Buyck B."/>
            <person name="Bense V."/>
            <person name="Catcheside P."/>
            <person name="Chovatia M."/>
            <person name="Cooper J."/>
            <person name="Damon W."/>
            <person name="Desjardin D."/>
            <person name="Finy P."/>
            <person name="Geml J."/>
            <person name="Haridas S."/>
            <person name="Hughes K."/>
            <person name="Justo A."/>
            <person name="Karasinski D."/>
            <person name="Kautmanova I."/>
            <person name="Kiss B."/>
            <person name="Kocsube S."/>
            <person name="Kotiranta H."/>
            <person name="LaButti K.M."/>
            <person name="Lechner B.E."/>
            <person name="Liimatainen K."/>
            <person name="Lipzen A."/>
            <person name="Lukacs Z."/>
            <person name="Mihaltcheva S."/>
            <person name="Morgado L.N."/>
            <person name="Niskanen T."/>
            <person name="Noordeloos M.E."/>
            <person name="Ohm R.A."/>
            <person name="Ortiz-Santana B."/>
            <person name="Ovrebo C."/>
            <person name="Racz N."/>
            <person name="Riley R."/>
            <person name="Savchenko A."/>
            <person name="Shiryaev A."/>
            <person name="Soop K."/>
            <person name="Spirin V."/>
            <person name="Szebenyi C."/>
            <person name="Tomsovsky M."/>
            <person name="Tulloss R.E."/>
            <person name="Uehling J."/>
            <person name="Grigoriev I.V."/>
            <person name="Vagvolgyi C."/>
            <person name="Papp T."/>
            <person name="Martin F.M."/>
            <person name="Miettinen O."/>
            <person name="Hibbett D.S."/>
            <person name="Nagy L.G."/>
        </authorList>
    </citation>
    <scope>NUCLEOTIDE SEQUENCE [LARGE SCALE GENOMIC DNA]</scope>
    <source>
        <strain evidence="2 3">OMC1185</strain>
    </source>
</reference>
<evidence type="ECO:0000313" key="2">
    <source>
        <dbReference type="EMBL" id="TFK49106.1"/>
    </source>
</evidence>
<feature type="compositionally biased region" description="Polar residues" evidence="1">
    <location>
        <begin position="27"/>
        <end position="41"/>
    </location>
</feature>
<accession>A0A5C3MY65</accession>